<dbReference type="EMBL" id="JAINUG010000026">
    <property type="protein sequence ID" value="KAJ8410582.1"/>
    <property type="molecule type" value="Genomic_DNA"/>
</dbReference>
<protein>
    <submittedName>
        <fullName evidence="2">Uncharacterized protein</fullName>
    </submittedName>
</protein>
<accession>A0AAD7SXG6</accession>
<dbReference type="AlphaFoldDB" id="A0AAD7SXG6"/>
<evidence type="ECO:0000313" key="2">
    <source>
        <dbReference type="EMBL" id="KAJ8410582.1"/>
    </source>
</evidence>
<feature type="compositionally biased region" description="Gly residues" evidence="1">
    <location>
        <begin position="22"/>
        <end position="34"/>
    </location>
</feature>
<organism evidence="2 3">
    <name type="scientific">Aldrovandia affinis</name>
    <dbReference type="NCBI Taxonomy" id="143900"/>
    <lineage>
        <taxon>Eukaryota</taxon>
        <taxon>Metazoa</taxon>
        <taxon>Chordata</taxon>
        <taxon>Craniata</taxon>
        <taxon>Vertebrata</taxon>
        <taxon>Euteleostomi</taxon>
        <taxon>Actinopterygii</taxon>
        <taxon>Neopterygii</taxon>
        <taxon>Teleostei</taxon>
        <taxon>Notacanthiformes</taxon>
        <taxon>Halosauridae</taxon>
        <taxon>Aldrovandia</taxon>
    </lineage>
</organism>
<reference evidence="2" key="1">
    <citation type="journal article" date="2023" name="Science">
        <title>Genome structures resolve the early diversification of teleost fishes.</title>
        <authorList>
            <person name="Parey E."/>
            <person name="Louis A."/>
            <person name="Montfort J."/>
            <person name="Bouchez O."/>
            <person name="Roques C."/>
            <person name="Iampietro C."/>
            <person name="Lluch J."/>
            <person name="Castinel A."/>
            <person name="Donnadieu C."/>
            <person name="Desvignes T."/>
            <person name="Floi Bucao C."/>
            <person name="Jouanno E."/>
            <person name="Wen M."/>
            <person name="Mejri S."/>
            <person name="Dirks R."/>
            <person name="Jansen H."/>
            <person name="Henkel C."/>
            <person name="Chen W.J."/>
            <person name="Zahm M."/>
            <person name="Cabau C."/>
            <person name="Klopp C."/>
            <person name="Thompson A.W."/>
            <person name="Robinson-Rechavi M."/>
            <person name="Braasch I."/>
            <person name="Lecointre G."/>
            <person name="Bobe J."/>
            <person name="Postlethwait J.H."/>
            <person name="Berthelot C."/>
            <person name="Roest Crollius H."/>
            <person name="Guiguen Y."/>
        </authorList>
    </citation>
    <scope>NUCLEOTIDE SEQUENCE</scope>
    <source>
        <strain evidence="2">NC1722</strain>
    </source>
</reference>
<name>A0AAD7SXG6_9TELE</name>
<evidence type="ECO:0000256" key="1">
    <source>
        <dbReference type="SAM" id="MobiDB-lite"/>
    </source>
</evidence>
<sequence>MLSRKGNAFVPSPPVTLSARDGGVGGRMDMGGRGSTQKAVRESAQPWEWSSHRNSFKQPGMAFPCPPTLDGLLAQHWKDLQEGFSDSEELNKVLEFQSDELQWTSKRCGTSAYESQGLGEGGVVVS</sequence>
<feature type="region of interest" description="Disordered" evidence="1">
    <location>
        <begin position="1"/>
        <end position="41"/>
    </location>
</feature>
<comment type="caution">
    <text evidence="2">The sequence shown here is derived from an EMBL/GenBank/DDBJ whole genome shotgun (WGS) entry which is preliminary data.</text>
</comment>
<proteinExistence type="predicted"/>
<evidence type="ECO:0000313" key="3">
    <source>
        <dbReference type="Proteomes" id="UP001221898"/>
    </source>
</evidence>
<keyword evidence="3" id="KW-1185">Reference proteome</keyword>
<dbReference type="Proteomes" id="UP001221898">
    <property type="component" value="Unassembled WGS sequence"/>
</dbReference>
<gene>
    <name evidence="2" type="ORF">AAFF_G00194860</name>
</gene>